<accession>A0A1H5S502</accession>
<protein>
    <submittedName>
        <fullName evidence="2">Uncharacterized protein</fullName>
    </submittedName>
</protein>
<dbReference type="EMBL" id="FNUL01000002">
    <property type="protein sequence ID" value="SEF45675.1"/>
    <property type="molecule type" value="Genomic_DNA"/>
</dbReference>
<organism evidence="2 3">
    <name type="scientific">Lachnospira multipara</name>
    <dbReference type="NCBI Taxonomy" id="28051"/>
    <lineage>
        <taxon>Bacteria</taxon>
        <taxon>Bacillati</taxon>
        <taxon>Bacillota</taxon>
        <taxon>Clostridia</taxon>
        <taxon>Lachnospirales</taxon>
        <taxon>Lachnospiraceae</taxon>
        <taxon>Lachnospira</taxon>
    </lineage>
</organism>
<dbReference type="InterPro" id="IPR043743">
    <property type="entry name" value="DUF5688"/>
</dbReference>
<dbReference type="RefSeq" id="WP_103952165.1">
    <property type="nucleotide sequence ID" value="NZ_FNUL01000002.1"/>
</dbReference>
<evidence type="ECO:0000313" key="2">
    <source>
        <dbReference type="EMBL" id="SEF45675.1"/>
    </source>
</evidence>
<gene>
    <name evidence="2" type="ORF">SAMN05216537_10270</name>
</gene>
<sequence length="351" mass="39156">MDYERFKEGFQDALKAELAVRGADVELTARRVDKMNDSYDAITVRPVDSSIGVNISVEKAFAAYENGTPIPEIAEHFADAVEKGFRESPQVDLESLSDYEQMKSKLSMEVVSAEKNAELLESVPHERMEDMAVVYRFVLDQTDSGNGTILVTNQLLEQYGITKEQLRADAMENAPEIRPSEIRGMSEVMSELAPGMIPEVAPEDEQMFVATVPDKIHGAGVIAYPNFMEDAAQKMGGDFFVLPSSIHEVLLVKDNGQMTAKELENMVKEVNATQVEPADQLTDHVYHYDSQNHIFELADKYEERQREAEHDAPDKDSVLGDLKEKKQEIAKKDPAKDAATKAATKKHEASL</sequence>
<proteinExistence type="predicted"/>
<reference evidence="2 3" key="1">
    <citation type="submission" date="2016-10" db="EMBL/GenBank/DDBJ databases">
        <authorList>
            <person name="de Groot N.N."/>
        </authorList>
    </citation>
    <scope>NUCLEOTIDE SEQUENCE [LARGE SCALE GENOMIC DNA]</scope>
    <source>
        <strain evidence="2 3">D15d</strain>
    </source>
</reference>
<evidence type="ECO:0000256" key="1">
    <source>
        <dbReference type="SAM" id="MobiDB-lite"/>
    </source>
</evidence>
<dbReference type="Pfam" id="PF18941">
    <property type="entry name" value="DUF5688"/>
    <property type="match status" value="1"/>
</dbReference>
<dbReference type="Proteomes" id="UP000236726">
    <property type="component" value="Unassembled WGS sequence"/>
</dbReference>
<feature type="region of interest" description="Disordered" evidence="1">
    <location>
        <begin position="303"/>
        <end position="351"/>
    </location>
</feature>
<name>A0A1H5S502_9FIRM</name>
<keyword evidence="3" id="KW-1185">Reference proteome</keyword>
<evidence type="ECO:0000313" key="3">
    <source>
        <dbReference type="Proteomes" id="UP000236726"/>
    </source>
</evidence>
<dbReference type="AlphaFoldDB" id="A0A1H5S502"/>